<dbReference type="GO" id="GO:0008902">
    <property type="term" value="F:hydroxymethylpyrimidine kinase activity"/>
    <property type="evidence" value="ECO:0007669"/>
    <property type="project" value="TreeGrafter"/>
</dbReference>
<organism evidence="7 8">
    <name type="scientific">Alkalilimnicola ehrlichii</name>
    <dbReference type="NCBI Taxonomy" id="351052"/>
    <lineage>
        <taxon>Bacteria</taxon>
        <taxon>Pseudomonadati</taxon>
        <taxon>Pseudomonadota</taxon>
        <taxon>Gammaproteobacteria</taxon>
        <taxon>Chromatiales</taxon>
        <taxon>Ectothiorhodospiraceae</taxon>
        <taxon>Alkalilimnicola</taxon>
    </lineage>
</organism>
<evidence type="ECO:0000313" key="7">
    <source>
        <dbReference type="EMBL" id="RFA34436.1"/>
    </source>
</evidence>
<proteinExistence type="predicted"/>
<protein>
    <recommendedName>
        <fullName evidence="1">pyridoxal kinase</fullName>
        <ecNumber evidence="1">2.7.1.35</ecNumber>
    </recommendedName>
</protein>
<dbReference type="EC" id="2.7.1.35" evidence="1"/>
<dbReference type="GO" id="GO:0005524">
    <property type="term" value="F:ATP binding"/>
    <property type="evidence" value="ECO:0007669"/>
    <property type="project" value="UniProtKB-KW"/>
</dbReference>
<dbReference type="SUPFAM" id="SSF53613">
    <property type="entry name" value="Ribokinase-like"/>
    <property type="match status" value="1"/>
</dbReference>
<keyword evidence="8" id="KW-1185">Reference proteome</keyword>
<evidence type="ECO:0000256" key="4">
    <source>
        <dbReference type="ARBA" id="ARBA00022777"/>
    </source>
</evidence>
<dbReference type="InterPro" id="IPR013749">
    <property type="entry name" value="PM/HMP-P_kinase-1"/>
</dbReference>
<dbReference type="GO" id="GO:0005829">
    <property type="term" value="C:cytosol"/>
    <property type="evidence" value="ECO:0007669"/>
    <property type="project" value="TreeGrafter"/>
</dbReference>
<sequence>MNTGWTLGPTAAAATPGSVPVPVDVVSVQSQVVYGHVGGNAAIPTLESWGLRVAAVPTVLLSNTPHYETMHGGPVPLAWLTGWLNDLEARGALAQTRAVQVGYLGEPEQAEALAAWWSRIHPRYPNIRLHLDPVIGDVDSGVYTHAGVAEAVRACLVPQAHGLTPNHFELEQLVGEELSTIADCRRAARTLLQGPTQWVVVTSACRRDDQPQMQVLLESRDGGDHLFSHTVIPCGAKGTGDLFAAALTGNLLAGVALPAAVKRACWTVVSALQRTHDLGWEELALQPRLAAQEVKT</sequence>
<gene>
    <name evidence="7" type="ORF">CAL65_15535</name>
</gene>
<name>A0A3E0WR23_9GAMM</name>
<dbReference type="PANTHER" id="PTHR10534">
    <property type="entry name" value="PYRIDOXAL KINASE"/>
    <property type="match status" value="1"/>
</dbReference>
<dbReference type="InterPro" id="IPR004625">
    <property type="entry name" value="PyrdxlKinase"/>
</dbReference>
<dbReference type="InterPro" id="IPR029056">
    <property type="entry name" value="Ribokinase-like"/>
</dbReference>
<evidence type="ECO:0000256" key="1">
    <source>
        <dbReference type="ARBA" id="ARBA00012104"/>
    </source>
</evidence>
<evidence type="ECO:0000256" key="5">
    <source>
        <dbReference type="ARBA" id="ARBA00022840"/>
    </source>
</evidence>
<dbReference type="OrthoDB" id="9800808at2"/>
<dbReference type="NCBIfam" id="NF006034">
    <property type="entry name" value="PRK08176.1"/>
    <property type="match status" value="1"/>
</dbReference>
<dbReference type="GO" id="GO:0008478">
    <property type="term" value="F:pyridoxal kinase activity"/>
    <property type="evidence" value="ECO:0007669"/>
    <property type="project" value="UniProtKB-EC"/>
</dbReference>
<dbReference type="GO" id="GO:0009443">
    <property type="term" value="P:pyridoxal 5'-phosphate salvage"/>
    <property type="evidence" value="ECO:0007669"/>
    <property type="project" value="InterPro"/>
</dbReference>
<dbReference type="Gene3D" id="3.40.1190.20">
    <property type="match status" value="1"/>
</dbReference>
<dbReference type="PANTHER" id="PTHR10534:SF15">
    <property type="entry name" value="PYRIDOXINE_PYRIDOXAL_PYRIDOXAMINE KINASE"/>
    <property type="match status" value="1"/>
</dbReference>
<dbReference type="Proteomes" id="UP000256763">
    <property type="component" value="Unassembled WGS sequence"/>
</dbReference>
<comment type="caution">
    <text evidence="7">The sequence shown here is derived from an EMBL/GenBank/DDBJ whole genome shotgun (WGS) entry which is preliminary data.</text>
</comment>
<evidence type="ECO:0000256" key="3">
    <source>
        <dbReference type="ARBA" id="ARBA00022741"/>
    </source>
</evidence>
<dbReference type="NCBIfam" id="TIGR00687">
    <property type="entry name" value="pyridox_kin"/>
    <property type="match status" value="1"/>
</dbReference>
<accession>A0A3E0WR23</accession>
<dbReference type="AlphaFoldDB" id="A0A3E0WR23"/>
<keyword evidence="3" id="KW-0547">Nucleotide-binding</keyword>
<dbReference type="CDD" id="cd01173">
    <property type="entry name" value="pyridoxal_pyridoxamine_kinase"/>
    <property type="match status" value="1"/>
</dbReference>
<keyword evidence="4 7" id="KW-0418">Kinase</keyword>
<evidence type="ECO:0000259" key="6">
    <source>
        <dbReference type="Pfam" id="PF08543"/>
    </source>
</evidence>
<feature type="domain" description="Pyridoxamine kinase/Phosphomethylpyrimidine kinase" evidence="6">
    <location>
        <begin position="94"/>
        <end position="279"/>
    </location>
</feature>
<dbReference type="EMBL" id="NFZW01000016">
    <property type="protein sequence ID" value="RFA34436.1"/>
    <property type="molecule type" value="Genomic_DNA"/>
</dbReference>
<reference evidence="8" key="1">
    <citation type="submission" date="2017-05" db="EMBL/GenBank/DDBJ databases">
        <authorList>
            <person name="Sharma S."/>
            <person name="Sidhu C."/>
            <person name="Pinnaka A.K."/>
        </authorList>
    </citation>
    <scope>NUCLEOTIDE SEQUENCE [LARGE SCALE GENOMIC DNA]</scope>
    <source>
        <strain evidence="8">AK93</strain>
    </source>
</reference>
<keyword evidence="5" id="KW-0067">ATP-binding</keyword>
<dbReference type="Pfam" id="PF08543">
    <property type="entry name" value="Phos_pyr_kin"/>
    <property type="match status" value="1"/>
</dbReference>
<evidence type="ECO:0000313" key="8">
    <source>
        <dbReference type="Proteomes" id="UP000256763"/>
    </source>
</evidence>
<evidence type="ECO:0000256" key="2">
    <source>
        <dbReference type="ARBA" id="ARBA00022679"/>
    </source>
</evidence>
<keyword evidence="2" id="KW-0808">Transferase</keyword>
<dbReference type="RefSeq" id="WP_116303035.1">
    <property type="nucleotide sequence ID" value="NZ_NFZV01000016.1"/>
</dbReference>